<gene>
    <name evidence="2" type="ORF">TNCT_213251</name>
</gene>
<feature type="compositionally biased region" description="Basic and acidic residues" evidence="1">
    <location>
        <begin position="172"/>
        <end position="185"/>
    </location>
</feature>
<accession>A0A8X6HU74</accession>
<protein>
    <submittedName>
        <fullName evidence="2">Uncharacterized protein</fullName>
    </submittedName>
</protein>
<evidence type="ECO:0000313" key="2">
    <source>
        <dbReference type="EMBL" id="GFR28580.1"/>
    </source>
</evidence>
<feature type="region of interest" description="Disordered" evidence="1">
    <location>
        <begin position="117"/>
        <end position="209"/>
    </location>
</feature>
<dbReference type="AlphaFoldDB" id="A0A8X6HU74"/>
<dbReference type="EMBL" id="BMAO01028974">
    <property type="protein sequence ID" value="GFR28580.1"/>
    <property type="molecule type" value="Genomic_DNA"/>
</dbReference>
<comment type="caution">
    <text evidence="2">The sequence shown here is derived from an EMBL/GenBank/DDBJ whole genome shotgun (WGS) entry which is preliminary data.</text>
</comment>
<feature type="compositionally biased region" description="Basic residues" evidence="1">
    <location>
        <begin position="161"/>
        <end position="171"/>
    </location>
</feature>
<proteinExistence type="predicted"/>
<keyword evidence="3" id="KW-1185">Reference proteome</keyword>
<organism evidence="2 3">
    <name type="scientific">Trichonephila clavata</name>
    <name type="common">Joro spider</name>
    <name type="synonym">Nephila clavata</name>
    <dbReference type="NCBI Taxonomy" id="2740835"/>
    <lineage>
        <taxon>Eukaryota</taxon>
        <taxon>Metazoa</taxon>
        <taxon>Ecdysozoa</taxon>
        <taxon>Arthropoda</taxon>
        <taxon>Chelicerata</taxon>
        <taxon>Arachnida</taxon>
        <taxon>Araneae</taxon>
        <taxon>Araneomorphae</taxon>
        <taxon>Entelegynae</taxon>
        <taxon>Araneoidea</taxon>
        <taxon>Nephilidae</taxon>
        <taxon>Trichonephila</taxon>
    </lineage>
</organism>
<reference evidence="2" key="1">
    <citation type="submission" date="2020-07" db="EMBL/GenBank/DDBJ databases">
        <title>Multicomponent nature underlies the extraordinary mechanical properties of spider dragline silk.</title>
        <authorList>
            <person name="Kono N."/>
            <person name="Nakamura H."/>
            <person name="Mori M."/>
            <person name="Yoshida Y."/>
            <person name="Ohtoshi R."/>
            <person name="Malay A.D."/>
            <person name="Moran D.A.P."/>
            <person name="Tomita M."/>
            <person name="Numata K."/>
            <person name="Arakawa K."/>
        </authorList>
    </citation>
    <scope>NUCLEOTIDE SEQUENCE</scope>
</reference>
<dbReference type="Proteomes" id="UP000887116">
    <property type="component" value="Unassembled WGS sequence"/>
</dbReference>
<evidence type="ECO:0000256" key="1">
    <source>
        <dbReference type="SAM" id="MobiDB-lite"/>
    </source>
</evidence>
<name>A0A8X6HU74_TRICU</name>
<sequence length="209" mass="23232">MVEAAVPKLRRPTLSLLPGTSRLTRLQRPQLERLKRSKRRDRKTVEAVIETEKVAEVEVDEKADVEADAGDQQTFEVVQESEKTAEVAVGEVEKGDDEDQQTAKAVQVTEKIAKSILVEPDETDSSMRKPSDASVAFGGARPKIYPRNTFPYGDAVMEKTKSKKRRQSKDRKHPERKLSDKEIMDGLKNLPVVPTDVDISPSPANLGGI</sequence>
<evidence type="ECO:0000313" key="3">
    <source>
        <dbReference type="Proteomes" id="UP000887116"/>
    </source>
</evidence>